<organism evidence="1 2">
    <name type="scientific">Grapevine virus J</name>
    <dbReference type="NCBI Taxonomy" id="2093496"/>
    <lineage>
        <taxon>Viruses</taxon>
        <taxon>Riboviria</taxon>
        <taxon>Orthornavirae</taxon>
        <taxon>Kitrinoviricota</taxon>
        <taxon>Alsuviricetes</taxon>
        <taxon>Tymovirales</taxon>
        <taxon>Betaflexiviridae</taxon>
        <taxon>Trivirinae</taxon>
        <taxon>Vitivirus</taxon>
        <taxon>Vitivirus jeivitis</taxon>
    </lineage>
</organism>
<keyword evidence="2" id="KW-1185">Reference proteome</keyword>
<dbReference type="OrthoDB" id="38746at10239"/>
<dbReference type="KEGG" id="vg:41701887"/>
<dbReference type="GeneID" id="41701887"/>
<protein>
    <submittedName>
        <fullName evidence="1">ORF2</fullName>
    </submittedName>
</protein>
<dbReference type="EMBL" id="MG637048">
    <property type="protein sequence ID" value="AVI69647.1"/>
    <property type="molecule type" value="Genomic_RNA"/>
</dbReference>
<reference evidence="1 2" key="1">
    <citation type="submission" date="2017-12" db="EMBL/GenBank/DDBJ databases">
        <title>Genomic characterization of Grapevine virus J, a novel virus identified in grapevine.</title>
        <authorList>
            <person name="Diaz-Lara A."/>
            <person name="Al Rwahnih M."/>
        </authorList>
    </citation>
    <scope>NUCLEOTIDE SEQUENCE [LARGE SCALE GENOMIC DNA]</scope>
    <source>
        <strain evidence="1">KS</strain>
    </source>
</reference>
<proteinExistence type="predicted"/>
<dbReference type="RefSeq" id="YP_009551968.1">
    <property type="nucleotide sequence ID" value="NC_040564.1"/>
</dbReference>
<evidence type="ECO:0000313" key="1">
    <source>
        <dbReference type="EMBL" id="AVI69647.1"/>
    </source>
</evidence>
<name>A0A2P1BXX0_9VIRU</name>
<sequence length="164" mass="17761">MSTEVNLGLRFNVCEPVDVNTNKAVVDYLRLCAVNNIDVDEAILGLDGGSRRAELLCLGLSVGLSSVQLSGLGTRVFISPGLRDQRLIAIELLRCLALRYPILPIDLGDLSGPVVVSSGRGQLSCTWGSNKEVRKVFLSGDIGDGSFVKRAFQTRITVEIWQGR</sequence>
<evidence type="ECO:0000313" key="2">
    <source>
        <dbReference type="Proteomes" id="UP000290583"/>
    </source>
</evidence>
<accession>A0A2P1BXX0</accession>
<dbReference type="Proteomes" id="UP000290583">
    <property type="component" value="Genome"/>
</dbReference>